<evidence type="ECO:0000313" key="13">
    <source>
        <dbReference type="Proteomes" id="UP001479436"/>
    </source>
</evidence>
<comment type="caution">
    <text evidence="12">The sequence shown here is derived from an EMBL/GenBank/DDBJ whole genome shotgun (WGS) entry which is preliminary data.</text>
</comment>
<feature type="binding site" evidence="10">
    <location>
        <position position="158"/>
    </location>
    <ligand>
        <name>(6S)-NADPHX</name>
        <dbReference type="ChEBI" id="CHEBI:64076"/>
    </ligand>
</feature>
<keyword evidence="9 10" id="KW-0413">Isomerase</keyword>
<keyword evidence="4 10" id="KW-0479">Metal-binding</keyword>
<comment type="subcellular location">
    <subcellularLocation>
        <location evidence="10">Cytoplasm</location>
    </subcellularLocation>
    <subcellularLocation>
        <location evidence="10">Mitochondrion</location>
    </subcellularLocation>
</comment>
<feature type="binding site" evidence="10">
    <location>
        <position position="161"/>
    </location>
    <ligand>
        <name>K(+)</name>
        <dbReference type="ChEBI" id="CHEBI:29103"/>
    </ligand>
</feature>
<feature type="binding site" evidence="10">
    <location>
        <position position="125"/>
    </location>
    <ligand>
        <name>K(+)</name>
        <dbReference type="ChEBI" id="CHEBI:29103"/>
    </ligand>
</feature>
<keyword evidence="5 10" id="KW-0547">Nucleotide-binding</keyword>
<dbReference type="PANTHER" id="PTHR13232">
    <property type="entry name" value="NAD(P)H-HYDRATE EPIMERASE"/>
    <property type="match status" value="1"/>
</dbReference>
<dbReference type="EMBL" id="JASJQH010001474">
    <property type="protein sequence ID" value="KAK9761255.1"/>
    <property type="molecule type" value="Genomic_DNA"/>
</dbReference>
<accession>A0ABR2WIB9</accession>
<protein>
    <recommendedName>
        <fullName evidence="3 10">NAD(P)H-hydrate epimerase</fullName>
        <ecNumber evidence="3 10">5.1.99.6</ecNumber>
    </recommendedName>
    <alternativeName>
        <fullName evidence="10">NAD(P)HX epimerase</fullName>
    </alternativeName>
</protein>
<gene>
    <name evidence="12" type="ORF">K7432_013970</name>
</gene>
<dbReference type="EC" id="5.1.99.6" evidence="3 10"/>
<dbReference type="PANTHER" id="PTHR13232:SF10">
    <property type="entry name" value="NAD(P)H-HYDRATE EPIMERASE"/>
    <property type="match status" value="1"/>
</dbReference>
<sequence length="235" mass="25916">MALKHLTQKVAQELDKELMTAAQGGFSIDQLMELAGLSVAQAITKVYQNSTHSRLLICCGPGNNGGDGLVAARHLTHFGYNPSIYCPKPSKKELFSNLITQCKNLNIPFIEDLSAQAESSDLIVDAVFGFSFSGEVRDPFREVIQLFSKTKLPVIAVDIPSGWQVDEEATMESDYQPEMLISLTAPKLAAKRFRGKYHYLGGRFIPKDFAKKYGLNLPSFPGTDQCVDITNLSHL</sequence>
<evidence type="ECO:0000256" key="6">
    <source>
        <dbReference type="ARBA" id="ARBA00022857"/>
    </source>
</evidence>
<evidence type="ECO:0000259" key="11">
    <source>
        <dbReference type="PROSITE" id="PS51385"/>
    </source>
</evidence>
<keyword evidence="10" id="KW-0496">Mitochondrion</keyword>
<dbReference type="InterPro" id="IPR004443">
    <property type="entry name" value="YjeF_N_dom"/>
</dbReference>
<keyword evidence="8 10" id="KW-0520">NAD</keyword>
<comment type="cofactor">
    <cofactor evidence="10">
        <name>K(+)</name>
        <dbReference type="ChEBI" id="CHEBI:29103"/>
    </cofactor>
    <text evidence="10">Binds 1 potassium ion per subunit.</text>
</comment>
<keyword evidence="10" id="KW-0963">Cytoplasm</keyword>
<comment type="catalytic activity">
    <reaction evidence="1 10">
        <text>(6R)-NADHX = (6S)-NADHX</text>
        <dbReference type="Rhea" id="RHEA:32215"/>
        <dbReference type="ChEBI" id="CHEBI:64074"/>
        <dbReference type="ChEBI" id="CHEBI:64075"/>
        <dbReference type="EC" id="5.1.99.6"/>
    </reaction>
</comment>
<dbReference type="SUPFAM" id="SSF64153">
    <property type="entry name" value="YjeF N-terminal domain-like"/>
    <property type="match status" value="1"/>
</dbReference>
<evidence type="ECO:0000256" key="3">
    <source>
        <dbReference type="ARBA" id="ARBA00012228"/>
    </source>
</evidence>
<dbReference type="Pfam" id="PF03853">
    <property type="entry name" value="YjeF_N"/>
    <property type="match status" value="1"/>
</dbReference>
<evidence type="ECO:0000256" key="1">
    <source>
        <dbReference type="ARBA" id="ARBA00000013"/>
    </source>
</evidence>
<keyword evidence="7 10" id="KW-0630">Potassium</keyword>
<proteinExistence type="inferred from homology"/>
<keyword evidence="6" id="KW-0521">NADP</keyword>
<evidence type="ECO:0000256" key="9">
    <source>
        <dbReference type="ARBA" id="ARBA00023235"/>
    </source>
</evidence>
<evidence type="ECO:0000256" key="2">
    <source>
        <dbReference type="ARBA" id="ARBA00000909"/>
    </source>
</evidence>
<evidence type="ECO:0000256" key="10">
    <source>
        <dbReference type="HAMAP-Rule" id="MF_03159"/>
    </source>
</evidence>
<keyword evidence="13" id="KW-1185">Reference proteome</keyword>
<evidence type="ECO:0000256" key="8">
    <source>
        <dbReference type="ARBA" id="ARBA00023027"/>
    </source>
</evidence>
<comment type="caution">
    <text evidence="10">Lacks conserved residue(s) required for the propagation of feature annotation.</text>
</comment>
<feature type="binding site" evidence="10">
    <location>
        <position position="64"/>
    </location>
    <ligand>
        <name>K(+)</name>
        <dbReference type="ChEBI" id="CHEBI:29103"/>
    </ligand>
</feature>
<reference evidence="12 13" key="1">
    <citation type="submission" date="2023-04" db="EMBL/GenBank/DDBJ databases">
        <title>Genome of Basidiobolus ranarum AG-B5.</title>
        <authorList>
            <person name="Stajich J.E."/>
            <person name="Carter-House D."/>
            <person name="Gryganskyi A."/>
        </authorList>
    </citation>
    <scope>NUCLEOTIDE SEQUENCE [LARGE SCALE GENOMIC DNA]</scope>
    <source>
        <strain evidence="12 13">AG-B5</strain>
    </source>
</reference>
<feature type="binding site" evidence="10">
    <location>
        <begin position="129"/>
        <end position="135"/>
    </location>
    <ligand>
        <name>(6S)-NADPHX</name>
        <dbReference type="ChEBI" id="CHEBI:64076"/>
    </ligand>
</feature>
<comment type="similarity">
    <text evidence="10">Belongs to the NnrE/AIBP family.</text>
</comment>
<evidence type="ECO:0000256" key="5">
    <source>
        <dbReference type="ARBA" id="ARBA00022741"/>
    </source>
</evidence>
<name>A0ABR2WIB9_9FUNG</name>
<dbReference type="HAMAP" id="MF_01966">
    <property type="entry name" value="NADHX_epimerase"/>
    <property type="match status" value="1"/>
</dbReference>
<evidence type="ECO:0000313" key="12">
    <source>
        <dbReference type="EMBL" id="KAK9761255.1"/>
    </source>
</evidence>
<dbReference type="Proteomes" id="UP001479436">
    <property type="component" value="Unassembled WGS sequence"/>
</dbReference>
<dbReference type="InterPro" id="IPR036652">
    <property type="entry name" value="YjeF_N_dom_sf"/>
</dbReference>
<evidence type="ECO:0000256" key="7">
    <source>
        <dbReference type="ARBA" id="ARBA00022958"/>
    </source>
</evidence>
<dbReference type="NCBIfam" id="TIGR00197">
    <property type="entry name" value="yjeF_nterm"/>
    <property type="match status" value="1"/>
</dbReference>
<dbReference type="InterPro" id="IPR032976">
    <property type="entry name" value="YJEFN_prot_NAXE-like"/>
</dbReference>
<evidence type="ECO:0000256" key="4">
    <source>
        <dbReference type="ARBA" id="ARBA00022723"/>
    </source>
</evidence>
<dbReference type="Gene3D" id="3.40.50.10260">
    <property type="entry name" value="YjeF N-terminal domain"/>
    <property type="match status" value="1"/>
</dbReference>
<comment type="catalytic activity">
    <reaction evidence="2 10">
        <text>(6R)-NADPHX = (6S)-NADPHX</text>
        <dbReference type="Rhea" id="RHEA:32227"/>
        <dbReference type="ChEBI" id="CHEBI:64076"/>
        <dbReference type="ChEBI" id="CHEBI:64077"/>
        <dbReference type="EC" id="5.1.99.6"/>
    </reaction>
</comment>
<dbReference type="PROSITE" id="PS51385">
    <property type="entry name" value="YJEF_N"/>
    <property type="match status" value="1"/>
</dbReference>
<feature type="domain" description="YjeF N-terminal" evidence="11">
    <location>
        <begin position="11"/>
        <end position="217"/>
    </location>
</feature>
<comment type="function">
    <text evidence="10">Catalyzes the epimerization of the S- and R-forms of NAD(P)HX, a damaged form of NAD(P)H that is a result of enzymatic or heat-dependent hydration. This is a prerequisite for the S-specific NAD(P)H-hydrate dehydratase to allow the repair of both epimers of NAD(P)HX.</text>
</comment>
<feature type="binding site" evidence="10">
    <location>
        <begin position="63"/>
        <end position="67"/>
    </location>
    <ligand>
        <name>(6S)-NADPHX</name>
        <dbReference type="ChEBI" id="CHEBI:64076"/>
    </ligand>
</feature>
<organism evidence="12 13">
    <name type="scientific">Basidiobolus ranarum</name>
    <dbReference type="NCBI Taxonomy" id="34480"/>
    <lineage>
        <taxon>Eukaryota</taxon>
        <taxon>Fungi</taxon>
        <taxon>Fungi incertae sedis</taxon>
        <taxon>Zoopagomycota</taxon>
        <taxon>Entomophthoromycotina</taxon>
        <taxon>Basidiobolomycetes</taxon>
        <taxon>Basidiobolales</taxon>
        <taxon>Basidiobolaceae</taxon>
        <taxon>Basidiobolus</taxon>
    </lineage>
</organism>